<dbReference type="Proteomes" id="UP001054902">
    <property type="component" value="Unassembled WGS sequence"/>
</dbReference>
<keyword evidence="2" id="KW-1185">Reference proteome</keyword>
<name>A0AAD3H9L6_9STRA</name>
<proteinExistence type="predicted"/>
<sequence length="359" mass="41149">MNSYYQHINTSSRIPSYLQDSKKEDEDSKNMYYYGARRTTPTFDRCNTKRNNRVLLEDTHCHSDQRSDEHNSSSASFETLLPKNGFYDLDAFFDIDIISLDGSVLEEEQDFGENELKDCSPSSVYISRPNLAKPFKRYVSCEEMKEPSSSFSSQGKVLDTFAFDSLKRKAAAVAPEKKDEEASTVKKIKIRTSPIQAWKMECKESSTTKKLIERPCFISNEEKVQISDETKQHGTSLSNEIFQFYKVAKFRESDRGCKRDQLEIGYTGLACAYCDGSQGRKGGRYFPSSIKTIADPNKVLLSMHKHLQKCLDCPSSTKKHLTALHELYGKERATQARGSQRKFYKGIWDFLRKKDEASE</sequence>
<protein>
    <submittedName>
        <fullName evidence="1">Uncharacterized protein</fullName>
    </submittedName>
</protein>
<dbReference type="AlphaFoldDB" id="A0AAD3H9L6"/>
<gene>
    <name evidence="1" type="ORF">CTEN210_11767</name>
</gene>
<reference evidence="1 2" key="1">
    <citation type="journal article" date="2021" name="Sci. Rep.">
        <title>The genome of the diatom Chaetoceros tenuissimus carries an ancient integrated fragment of an extant virus.</title>
        <authorList>
            <person name="Hongo Y."/>
            <person name="Kimura K."/>
            <person name="Takaki Y."/>
            <person name="Yoshida Y."/>
            <person name="Baba S."/>
            <person name="Kobayashi G."/>
            <person name="Nagasaki K."/>
            <person name="Hano T."/>
            <person name="Tomaru Y."/>
        </authorList>
    </citation>
    <scope>NUCLEOTIDE SEQUENCE [LARGE SCALE GENOMIC DNA]</scope>
    <source>
        <strain evidence="1 2">NIES-3715</strain>
    </source>
</reference>
<dbReference type="EMBL" id="BLLK01000047">
    <property type="protein sequence ID" value="GFH55291.1"/>
    <property type="molecule type" value="Genomic_DNA"/>
</dbReference>
<accession>A0AAD3H9L6</accession>
<evidence type="ECO:0000313" key="2">
    <source>
        <dbReference type="Proteomes" id="UP001054902"/>
    </source>
</evidence>
<organism evidence="1 2">
    <name type="scientific">Chaetoceros tenuissimus</name>
    <dbReference type="NCBI Taxonomy" id="426638"/>
    <lineage>
        <taxon>Eukaryota</taxon>
        <taxon>Sar</taxon>
        <taxon>Stramenopiles</taxon>
        <taxon>Ochrophyta</taxon>
        <taxon>Bacillariophyta</taxon>
        <taxon>Coscinodiscophyceae</taxon>
        <taxon>Chaetocerotophycidae</taxon>
        <taxon>Chaetocerotales</taxon>
        <taxon>Chaetocerotaceae</taxon>
        <taxon>Chaetoceros</taxon>
    </lineage>
</organism>
<comment type="caution">
    <text evidence="1">The sequence shown here is derived from an EMBL/GenBank/DDBJ whole genome shotgun (WGS) entry which is preliminary data.</text>
</comment>
<evidence type="ECO:0000313" key="1">
    <source>
        <dbReference type="EMBL" id="GFH55291.1"/>
    </source>
</evidence>